<dbReference type="RefSeq" id="XP_022159298.1">
    <property type="nucleotide sequence ID" value="XM_022303606.1"/>
</dbReference>
<evidence type="ECO:0000256" key="1">
    <source>
        <dbReference type="SAM" id="MobiDB-lite"/>
    </source>
</evidence>
<feature type="compositionally biased region" description="Polar residues" evidence="1">
    <location>
        <begin position="261"/>
        <end position="270"/>
    </location>
</feature>
<sequence length="270" mass="29527">MWKFQLAAILKAHKLYGFIDGSTPKPAKFLVSSSDSLSSTSPIVNPAFSDWIAKDHALMTLLNATLSPSALAYMVGCDSSQQVWQTLVKYYSSSSRTNVVNLKSNLQSISKKPGESIDLYMQRIKELKDKLANVSVLVDNEDLLIYTLNGLPPEFNAFCTSMCTRSQSVSFEELYVLLVYEEAAIDKQTKHDEVFVQSSTLLANMATKGQNSNPNIPRVRGFNGGGKGKFPNPNNRSKISSLGTTGGRSRGFSGTAIPFEIQSNQSSSDT</sequence>
<gene>
    <name evidence="3" type="primary">LOC111025709</name>
</gene>
<evidence type="ECO:0000313" key="3">
    <source>
        <dbReference type="RefSeq" id="XP_022159298.1"/>
    </source>
</evidence>
<dbReference type="Pfam" id="PF14223">
    <property type="entry name" value="Retrotran_gag_2"/>
    <property type="match status" value="1"/>
</dbReference>
<dbReference type="KEGG" id="mcha:111025709"/>
<dbReference type="PANTHER" id="PTHR47481">
    <property type="match status" value="1"/>
</dbReference>
<feature type="compositionally biased region" description="Low complexity" evidence="1">
    <location>
        <begin position="229"/>
        <end position="243"/>
    </location>
</feature>
<organism evidence="2 3">
    <name type="scientific">Momordica charantia</name>
    <name type="common">Bitter gourd</name>
    <name type="synonym">Balsam pear</name>
    <dbReference type="NCBI Taxonomy" id="3673"/>
    <lineage>
        <taxon>Eukaryota</taxon>
        <taxon>Viridiplantae</taxon>
        <taxon>Streptophyta</taxon>
        <taxon>Embryophyta</taxon>
        <taxon>Tracheophyta</taxon>
        <taxon>Spermatophyta</taxon>
        <taxon>Magnoliopsida</taxon>
        <taxon>eudicotyledons</taxon>
        <taxon>Gunneridae</taxon>
        <taxon>Pentapetalae</taxon>
        <taxon>rosids</taxon>
        <taxon>fabids</taxon>
        <taxon>Cucurbitales</taxon>
        <taxon>Cucurbitaceae</taxon>
        <taxon>Momordiceae</taxon>
        <taxon>Momordica</taxon>
    </lineage>
</organism>
<dbReference type="OrthoDB" id="1845088at2759"/>
<dbReference type="AlphaFoldDB" id="A0A6J1DYF1"/>
<dbReference type="Proteomes" id="UP000504603">
    <property type="component" value="Unplaced"/>
</dbReference>
<reference evidence="3" key="1">
    <citation type="submission" date="2025-08" db="UniProtKB">
        <authorList>
            <consortium name="RefSeq"/>
        </authorList>
    </citation>
    <scope>IDENTIFICATION</scope>
    <source>
        <strain evidence="3">OHB3-1</strain>
    </source>
</reference>
<feature type="region of interest" description="Disordered" evidence="1">
    <location>
        <begin position="222"/>
        <end position="270"/>
    </location>
</feature>
<dbReference type="GeneID" id="111025709"/>
<proteinExistence type="predicted"/>
<evidence type="ECO:0000313" key="2">
    <source>
        <dbReference type="Proteomes" id="UP000504603"/>
    </source>
</evidence>
<protein>
    <submittedName>
        <fullName evidence="3">Uncharacterized protein LOC111025709</fullName>
    </submittedName>
</protein>
<dbReference type="PANTHER" id="PTHR47481:SF5">
    <property type="entry name" value="RIBONUCLEASE H-LIKE DOMAIN, GAG-PRE-INTEGRASE DOMAIN, GAG-POLYPEPTIDE OF LTR COPIA-TYPE-RELATED"/>
    <property type="match status" value="1"/>
</dbReference>
<keyword evidence="2" id="KW-1185">Reference proteome</keyword>
<name>A0A6J1DYF1_MOMCH</name>
<accession>A0A6J1DYF1</accession>